<evidence type="ECO:0000256" key="5">
    <source>
        <dbReference type="ARBA" id="ARBA00023004"/>
    </source>
</evidence>
<evidence type="ECO:0000256" key="4">
    <source>
        <dbReference type="ARBA" id="ARBA00023002"/>
    </source>
</evidence>
<keyword evidence="2" id="KW-0479">Metal-binding</keyword>
<sequence>MIEIKHISGAIGVEIQGMDLSQPINNENYLQLRSLWVKHQVIFFRDQNIGPQHHKALASLFGPVLDHPAYETVDGFPEVTILESTPENPTKIELWHTDMTFKKSPPLGSIVRGIVIPEKGGDTMWSSLTAAYQGLSDKMQQFLSGLTAVHDFAHGFKESLAEPGGRERLSQALKDNPPVEHPVVRIHPESGEKLIFVNELFTTHITGMRQKESDSLLKFLYRHCVTPEYTCRFQWRSNSLAFWDNRATLHKPVNDYFPAHRRMERITIEDQL</sequence>
<dbReference type="InterPro" id="IPR042098">
    <property type="entry name" value="TauD-like_sf"/>
</dbReference>
<dbReference type="PANTHER" id="PTHR30468:SF1">
    <property type="entry name" value="ALPHA-KETOGLUTARATE-DEPENDENT SULFONATE DIOXYGENASE"/>
    <property type="match status" value="1"/>
</dbReference>
<keyword evidence="5" id="KW-0408">Iron</keyword>
<proteinExistence type="inferred from homology"/>
<comment type="similarity">
    <text evidence="1">Belongs to the TfdA dioxygenase family.</text>
</comment>
<dbReference type="GO" id="GO:0046872">
    <property type="term" value="F:metal ion binding"/>
    <property type="evidence" value="ECO:0007669"/>
    <property type="project" value="UniProtKB-KW"/>
</dbReference>
<evidence type="ECO:0000259" key="6">
    <source>
        <dbReference type="Pfam" id="PF02668"/>
    </source>
</evidence>
<protein>
    <recommendedName>
        <fullName evidence="6">TauD/TfdA-like domain-containing protein</fullName>
    </recommendedName>
</protein>
<accession>A0A381XT35</accession>
<gene>
    <name evidence="7" type="ORF">METZ01_LOCUS120674</name>
</gene>
<name>A0A381XT35_9ZZZZ</name>
<dbReference type="InterPro" id="IPR051323">
    <property type="entry name" value="AtsK-like"/>
</dbReference>
<evidence type="ECO:0000313" key="7">
    <source>
        <dbReference type="EMBL" id="SVA67820.1"/>
    </source>
</evidence>
<keyword evidence="3" id="KW-0223">Dioxygenase</keyword>
<feature type="domain" description="TauD/TfdA-like" evidence="6">
    <location>
        <begin position="3"/>
        <end position="267"/>
    </location>
</feature>
<dbReference type="InterPro" id="IPR003819">
    <property type="entry name" value="TauD/TfdA-like"/>
</dbReference>
<dbReference type="AlphaFoldDB" id="A0A381XT35"/>
<evidence type="ECO:0000256" key="1">
    <source>
        <dbReference type="ARBA" id="ARBA00005896"/>
    </source>
</evidence>
<reference evidence="7" key="1">
    <citation type="submission" date="2018-05" db="EMBL/GenBank/DDBJ databases">
        <authorList>
            <person name="Lanie J.A."/>
            <person name="Ng W.-L."/>
            <person name="Kazmierczak K.M."/>
            <person name="Andrzejewski T.M."/>
            <person name="Davidsen T.M."/>
            <person name="Wayne K.J."/>
            <person name="Tettelin H."/>
            <person name="Glass J.I."/>
            <person name="Rusch D."/>
            <person name="Podicherti R."/>
            <person name="Tsui H.-C.T."/>
            <person name="Winkler M.E."/>
        </authorList>
    </citation>
    <scope>NUCLEOTIDE SEQUENCE</scope>
</reference>
<dbReference type="GO" id="GO:0016706">
    <property type="term" value="F:2-oxoglutarate-dependent dioxygenase activity"/>
    <property type="evidence" value="ECO:0007669"/>
    <property type="project" value="TreeGrafter"/>
</dbReference>
<dbReference type="Gene3D" id="3.60.130.10">
    <property type="entry name" value="Clavaminate synthase-like"/>
    <property type="match status" value="1"/>
</dbReference>
<dbReference type="GO" id="GO:0005737">
    <property type="term" value="C:cytoplasm"/>
    <property type="evidence" value="ECO:0007669"/>
    <property type="project" value="TreeGrafter"/>
</dbReference>
<dbReference type="EMBL" id="UINC01016254">
    <property type="protein sequence ID" value="SVA67820.1"/>
    <property type="molecule type" value="Genomic_DNA"/>
</dbReference>
<keyword evidence="4" id="KW-0560">Oxidoreductase</keyword>
<evidence type="ECO:0000256" key="2">
    <source>
        <dbReference type="ARBA" id="ARBA00022723"/>
    </source>
</evidence>
<evidence type="ECO:0000256" key="3">
    <source>
        <dbReference type="ARBA" id="ARBA00022964"/>
    </source>
</evidence>
<dbReference type="PANTHER" id="PTHR30468">
    <property type="entry name" value="ALPHA-KETOGLUTARATE-DEPENDENT SULFONATE DIOXYGENASE"/>
    <property type="match status" value="1"/>
</dbReference>
<dbReference type="SUPFAM" id="SSF51197">
    <property type="entry name" value="Clavaminate synthase-like"/>
    <property type="match status" value="1"/>
</dbReference>
<organism evidence="7">
    <name type="scientific">marine metagenome</name>
    <dbReference type="NCBI Taxonomy" id="408172"/>
    <lineage>
        <taxon>unclassified sequences</taxon>
        <taxon>metagenomes</taxon>
        <taxon>ecological metagenomes</taxon>
    </lineage>
</organism>
<dbReference type="Pfam" id="PF02668">
    <property type="entry name" value="TauD"/>
    <property type="match status" value="1"/>
</dbReference>